<dbReference type="EMBL" id="JAFCMP010000002">
    <property type="protein sequence ID" value="KAG5192822.1"/>
    <property type="molecule type" value="Genomic_DNA"/>
</dbReference>
<evidence type="ECO:0000313" key="3">
    <source>
        <dbReference type="Proteomes" id="UP000664859"/>
    </source>
</evidence>
<protein>
    <submittedName>
        <fullName evidence="2">Uncharacterized protein</fullName>
    </submittedName>
</protein>
<organism evidence="2 3">
    <name type="scientific">Tribonema minus</name>
    <dbReference type="NCBI Taxonomy" id="303371"/>
    <lineage>
        <taxon>Eukaryota</taxon>
        <taxon>Sar</taxon>
        <taxon>Stramenopiles</taxon>
        <taxon>Ochrophyta</taxon>
        <taxon>PX clade</taxon>
        <taxon>Xanthophyceae</taxon>
        <taxon>Tribonematales</taxon>
        <taxon>Tribonemataceae</taxon>
        <taxon>Tribonema</taxon>
    </lineage>
</organism>
<name>A0A836CND8_9STRA</name>
<gene>
    <name evidence="2" type="ORF">JKP88DRAFT_242686</name>
</gene>
<dbReference type="AlphaFoldDB" id="A0A836CND8"/>
<dbReference type="Proteomes" id="UP000664859">
    <property type="component" value="Unassembled WGS sequence"/>
</dbReference>
<feature type="region of interest" description="Disordered" evidence="1">
    <location>
        <begin position="202"/>
        <end position="222"/>
    </location>
</feature>
<sequence>MPKATRRGGSRREPTSVKRGGGKVPAPRAPASARESLAIQALQVLIAWNRHSVQAQNEALERRQSLEHVYALFWEYRGADGADAELRGVYATAKAANDAAPRRRHIAYDDPPGDATWSVMKQRLHGSVPSAAALDAATARALHVAAGAPRDAAAALLANGALRAGRMRDRLFAVMRHYAGYGEEGQQLRSVWRSKAQAEREARRLTVKDDDEKDTDDGDFGFGSEEYDYWTVQAVKLAA</sequence>
<proteinExistence type="predicted"/>
<feature type="region of interest" description="Disordered" evidence="1">
    <location>
        <begin position="1"/>
        <end position="32"/>
    </location>
</feature>
<accession>A0A836CND8</accession>
<comment type="caution">
    <text evidence="2">The sequence shown here is derived from an EMBL/GenBank/DDBJ whole genome shotgun (WGS) entry which is preliminary data.</text>
</comment>
<evidence type="ECO:0000256" key="1">
    <source>
        <dbReference type="SAM" id="MobiDB-lite"/>
    </source>
</evidence>
<evidence type="ECO:0000313" key="2">
    <source>
        <dbReference type="EMBL" id="KAG5192822.1"/>
    </source>
</evidence>
<reference evidence="2" key="1">
    <citation type="submission" date="2021-02" db="EMBL/GenBank/DDBJ databases">
        <title>First Annotated Genome of the Yellow-green Alga Tribonema minus.</title>
        <authorList>
            <person name="Mahan K.M."/>
        </authorList>
    </citation>
    <scope>NUCLEOTIDE SEQUENCE</scope>
    <source>
        <strain evidence="2">UTEX B ZZ1240</strain>
    </source>
</reference>
<keyword evidence="3" id="KW-1185">Reference proteome</keyword>